<dbReference type="GO" id="GO:0005524">
    <property type="term" value="F:ATP binding"/>
    <property type="evidence" value="ECO:0007669"/>
    <property type="project" value="UniProtKB-UniRule"/>
</dbReference>
<accession>A0A1F2WLH5</accession>
<evidence type="ECO:0000256" key="5">
    <source>
        <dbReference type="ARBA" id="ARBA00022917"/>
    </source>
</evidence>
<evidence type="ECO:0000256" key="1">
    <source>
        <dbReference type="ARBA" id="ARBA00003314"/>
    </source>
</evidence>
<feature type="binding site" evidence="7">
    <location>
        <position position="127"/>
    </location>
    <ligand>
        <name>Zn(2+)</name>
        <dbReference type="ChEBI" id="CHEBI:29105"/>
    </ligand>
</feature>
<dbReference type="GO" id="GO:0005737">
    <property type="term" value="C:cytoplasm"/>
    <property type="evidence" value="ECO:0007669"/>
    <property type="project" value="UniProtKB-SubCell"/>
</dbReference>
<feature type="binding site" evidence="7">
    <location>
        <position position="147"/>
    </location>
    <ligand>
        <name>Zn(2+)</name>
        <dbReference type="ChEBI" id="CHEBI:29105"/>
    </ligand>
</feature>
<dbReference type="GO" id="GO:0004825">
    <property type="term" value="F:methionine-tRNA ligase activity"/>
    <property type="evidence" value="ECO:0007669"/>
    <property type="project" value="UniProtKB-UniRule"/>
</dbReference>
<dbReference type="SUPFAM" id="SSF52374">
    <property type="entry name" value="Nucleotidylyl transferase"/>
    <property type="match status" value="1"/>
</dbReference>
<sequence>MGRTFYVTTPIYYVNDKPHIGTAYTTVAADALARYHRLKGERVFFLTGTDEHGQHVARAAEVHGVSPQEWADTMVVYFTKLWQHLNISNDYFVRTTSPDHARVAREFMQRLYENGDIYLDSYEGWYCVPDETFWLPSQLVDGKCPQCGREVEILKEENYFFRLSSYGDAVLEHIENNPEFIEPDIRRNEVVSFINQGLSDQSVSRKTLSWGIPLPFDQSQVMYVWFDALINYISAIDYGKDEQRFDGIWPADYHLIGKEILRFHAIIWPAMLIAAGLPLPRHVFAHGWLTVEGEKMSKSKGNALDPEQLTADFGVDGYRYYFLREFSFGYDGNFSYENMLGRYNSELANVLGNMVSRILAMVERYRDGVVPEARATAAADSDLEESASSVLDEVESAMSRPSFNEALQSIWNFLGAINRYVDETAAWDLNKDPQLASRLDSVLFNQVEAVRLASLLVLPFMPETAEGMWARLGFEDSIHDHTLPDAGRWGLYPAGQKVSKGDPLFPRIETSG</sequence>
<dbReference type="AlphaFoldDB" id="A0A1F2WLH5"/>
<comment type="caution">
    <text evidence="11">The sequence shown here is derived from an EMBL/GenBank/DDBJ whole genome shotgun (WGS) entry which is preliminary data.</text>
</comment>
<reference evidence="11 12" key="1">
    <citation type="journal article" date="2016" name="Nat. Commun.">
        <title>Thousands of microbial genomes shed light on interconnected biogeochemical processes in an aquifer system.</title>
        <authorList>
            <person name="Anantharaman K."/>
            <person name="Brown C.T."/>
            <person name="Hug L.A."/>
            <person name="Sharon I."/>
            <person name="Castelle C.J."/>
            <person name="Probst A.J."/>
            <person name="Thomas B.C."/>
            <person name="Singh A."/>
            <person name="Wilkins M.J."/>
            <person name="Karaoz U."/>
            <person name="Brodie E.L."/>
            <person name="Williams K.H."/>
            <person name="Hubbard S.S."/>
            <person name="Banfield J.F."/>
        </authorList>
    </citation>
    <scope>NUCLEOTIDE SEQUENCE [LARGE SCALE GENOMIC DNA]</scope>
</reference>
<dbReference type="Pfam" id="PF08264">
    <property type="entry name" value="Anticodon_1"/>
    <property type="match status" value="1"/>
</dbReference>
<evidence type="ECO:0000313" key="11">
    <source>
        <dbReference type="EMBL" id="OFW57725.1"/>
    </source>
</evidence>
<dbReference type="CDD" id="cd07957">
    <property type="entry name" value="Anticodon_Ia_Met"/>
    <property type="match status" value="1"/>
</dbReference>
<dbReference type="SUPFAM" id="SSF47323">
    <property type="entry name" value="Anticodon-binding domain of a subclass of class I aminoacyl-tRNA synthetases"/>
    <property type="match status" value="1"/>
</dbReference>
<dbReference type="HAMAP" id="MF_01228">
    <property type="entry name" value="Met_tRNA_synth_type2"/>
    <property type="match status" value="1"/>
</dbReference>
<evidence type="ECO:0000313" key="12">
    <source>
        <dbReference type="Proteomes" id="UP000177876"/>
    </source>
</evidence>
<gene>
    <name evidence="7" type="primary">metG</name>
    <name evidence="11" type="ORF">A2Y75_08280</name>
</gene>
<comment type="subunit">
    <text evidence="7">Monomer.</text>
</comment>
<comment type="subcellular location">
    <subcellularLocation>
        <location evidence="7">Cytoplasm</location>
    </subcellularLocation>
</comment>
<dbReference type="Pfam" id="PF09334">
    <property type="entry name" value="tRNA-synt_1g"/>
    <property type="match status" value="1"/>
</dbReference>
<dbReference type="InterPro" id="IPR023457">
    <property type="entry name" value="Met-tRNA_synth_2"/>
</dbReference>
<evidence type="ECO:0000256" key="8">
    <source>
        <dbReference type="RuleBase" id="RU363039"/>
    </source>
</evidence>
<dbReference type="InterPro" id="IPR015413">
    <property type="entry name" value="Methionyl/Leucyl_tRNA_Synth"/>
</dbReference>
<comment type="caution">
    <text evidence="7">Lacks conserved residue(s) required for the propagation of feature annotation.</text>
</comment>
<comment type="similarity">
    <text evidence="8">Belongs to the class-I aminoacyl-tRNA synthetase family.</text>
</comment>
<evidence type="ECO:0000256" key="2">
    <source>
        <dbReference type="ARBA" id="ARBA00022598"/>
    </source>
</evidence>
<keyword evidence="4 7" id="KW-0067">ATP-binding</keyword>
<protein>
    <recommendedName>
        <fullName evidence="7">Methionine--tRNA ligase</fullName>
        <ecNumber evidence="7">6.1.1.10</ecNumber>
    </recommendedName>
    <alternativeName>
        <fullName evidence="7">Methionyl-tRNA synthetase</fullName>
        <shortName evidence="7">MetRS</shortName>
    </alternativeName>
</protein>
<dbReference type="EC" id="6.1.1.10" evidence="7"/>
<dbReference type="InterPro" id="IPR033911">
    <property type="entry name" value="MetRS_core"/>
</dbReference>
<dbReference type="InterPro" id="IPR041872">
    <property type="entry name" value="Anticodon_Met"/>
</dbReference>
<feature type="domain" description="Methionyl/Leucyl tRNA synthetase" evidence="10">
    <location>
        <begin position="147"/>
        <end position="358"/>
    </location>
</feature>
<feature type="short sequence motif" description="'KMSKS' region" evidence="7">
    <location>
        <begin position="295"/>
        <end position="299"/>
    </location>
</feature>
<dbReference type="STRING" id="1797197.A2Y75_08280"/>
<dbReference type="Gene3D" id="1.10.730.10">
    <property type="entry name" value="Isoleucyl-tRNA Synthetase, Domain 1"/>
    <property type="match status" value="1"/>
</dbReference>
<dbReference type="GO" id="GO:0006431">
    <property type="term" value="P:methionyl-tRNA aminoacylation"/>
    <property type="evidence" value="ECO:0007669"/>
    <property type="project" value="UniProtKB-UniRule"/>
</dbReference>
<evidence type="ECO:0000259" key="10">
    <source>
        <dbReference type="Pfam" id="PF09334"/>
    </source>
</evidence>
<evidence type="ECO:0000256" key="6">
    <source>
        <dbReference type="ARBA" id="ARBA00023146"/>
    </source>
</evidence>
<dbReference type="EMBL" id="MELK01000030">
    <property type="protein sequence ID" value="OFW57725.1"/>
    <property type="molecule type" value="Genomic_DNA"/>
</dbReference>
<dbReference type="InterPro" id="IPR014729">
    <property type="entry name" value="Rossmann-like_a/b/a_fold"/>
</dbReference>
<dbReference type="PANTHER" id="PTHR43326:SF1">
    <property type="entry name" value="METHIONINE--TRNA LIGASE, MITOCHONDRIAL"/>
    <property type="match status" value="1"/>
</dbReference>
<comment type="catalytic activity">
    <reaction evidence="7">
        <text>tRNA(Met) + L-methionine + ATP = L-methionyl-tRNA(Met) + AMP + diphosphate</text>
        <dbReference type="Rhea" id="RHEA:13481"/>
        <dbReference type="Rhea" id="RHEA-COMP:9667"/>
        <dbReference type="Rhea" id="RHEA-COMP:9698"/>
        <dbReference type="ChEBI" id="CHEBI:30616"/>
        <dbReference type="ChEBI" id="CHEBI:33019"/>
        <dbReference type="ChEBI" id="CHEBI:57844"/>
        <dbReference type="ChEBI" id="CHEBI:78442"/>
        <dbReference type="ChEBI" id="CHEBI:78530"/>
        <dbReference type="ChEBI" id="CHEBI:456215"/>
        <dbReference type="EC" id="6.1.1.10"/>
    </reaction>
</comment>
<evidence type="ECO:0000256" key="7">
    <source>
        <dbReference type="HAMAP-Rule" id="MF_01228"/>
    </source>
</evidence>
<name>A0A1F2WLH5_9ACTN</name>
<keyword evidence="3 7" id="KW-0547">Nucleotide-binding</keyword>
<feature type="domain" description="Methionyl/Valyl/Leucyl/Isoleucyl-tRNA synthetase anticodon-binding" evidence="9">
    <location>
        <begin position="384"/>
        <end position="485"/>
    </location>
</feature>
<keyword evidence="5 7" id="KW-0648">Protein biosynthesis</keyword>
<keyword evidence="6 7" id="KW-0030">Aminoacyl-tRNA synthetase</keyword>
<keyword evidence="7" id="KW-0963">Cytoplasm</keyword>
<evidence type="ECO:0000256" key="4">
    <source>
        <dbReference type="ARBA" id="ARBA00022840"/>
    </source>
</evidence>
<dbReference type="InterPro" id="IPR014758">
    <property type="entry name" value="Met-tRNA_synth"/>
</dbReference>
<dbReference type="FunFam" id="2.170.220.10:FF:000002">
    <property type="entry name" value="Methionine--tRNA ligase"/>
    <property type="match status" value="1"/>
</dbReference>
<comment type="function">
    <text evidence="1 7">Is required not only for elongation of protein synthesis but also for the initiation of all mRNA translation through initiator tRNA(fMet) aminoacylation.</text>
</comment>
<dbReference type="NCBIfam" id="NF008900">
    <property type="entry name" value="PRK12267.1"/>
    <property type="match status" value="1"/>
</dbReference>
<organism evidence="11 12">
    <name type="scientific">Candidatus Solincola sediminis</name>
    <dbReference type="NCBI Taxonomy" id="1797199"/>
    <lineage>
        <taxon>Bacteria</taxon>
        <taxon>Bacillati</taxon>
        <taxon>Actinomycetota</taxon>
        <taxon>Candidatus Geothermincolia</taxon>
        <taxon>Candidatus Geothermincolales</taxon>
        <taxon>Candidatus Geothermincolaceae</taxon>
        <taxon>Candidatus Solincola</taxon>
    </lineage>
</organism>
<dbReference type="Proteomes" id="UP000177876">
    <property type="component" value="Unassembled WGS sequence"/>
</dbReference>
<feature type="binding site" evidence="7">
    <location>
        <position position="144"/>
    </location>
    <ligand>
        <name>Zn(2+)</name>
        <dbReference type="ChEBI" id="CHEBI:29105"/>
    </ligand>
</feature>
<dbReference type="InterPro" id="IPR013155">
    <property type="entry name" value="M/V/L/I-tRNA-synth_anticd-bd"/>
</dbReference>
<proteinExistence type="inferred from homology"/>
<dbReference type="PRINTS" id="PR01041">
    <property type="entry name" value="TRNASYNTHMET"/>
</dbReference>
<dbReference type="PANTHER" id="PTHR43326">
    <property type="entry name" value="METHIONYL-TRNA SYNTHETASE"/>
    <property type="match status" value="1"/>
</dbReference>
<evidence type="ECO:0000259" key="9">
    <source>
        <dbReference type="Pfam" id="PF08264"/>
    </source>
</evidence>
<keyword evidence="2 7" id="KW-0436">Ligase</keyword>
<dbReference type="Gene3D" id="3.40.50.620">
    <property type="entry name" value="HUPs"/>
    <property type="match status" value="1"/>
</dbReference>
<dbReference type="InterPro" id="IPR009080">
    <property type="entry name" value="tRNAsynth_Ia_anticodon-bd"/>
</dbReference>
<dbReference type="CDD" id="cd00814">
    <property type="entry name" value="MetRS_core"/>
    <property type="match status" value="1"/>
</dbReference>
<evidence type="ECO:0000256" key="3">
    <source>
        <dbReference type="ARBA" id="ARBA00022741"/>
    </source>
</evidence>
<dbReference type="NCBIfam" id="TIGR00398">
    <property type="entry name" value="metG"/>
    <property type="match status" value="1"/>
</dbReference>
<dbReference type="Gene3D" id="2.170.220.10">
    <property type="match status" value="1"/>
</dbReference>